<dbReference type="PANTHER" id="PTHR42928">
    <property type="entry name" value="TRICARBOXYLATE-BINDING PROTEIN"/>
    <property type="match status" value="1"/>
</dbReference>
<keyword evidence="2" id="KW-0732">Signal</keyword>
<dbReference type="PROSITE" id="PS51318">
    <property type="entry name" value="TAT"/>
    <property type="match status" value="1"/>
</dbReference>
<accession>A0ABX9GIA2</accession>
<dbReference type="Proteomes" id="UP000252124">
    <property type="component" value="Unassembled WGS sequence"/>
</dbReference>
<dbReference type="InterPro" id="IPR042100">
    <property type="entry name" value="Bug_dom1"/>
</dbReference>
<dbReference type="Gene3D" id="3.40.190.10">
    <property type="entry name" value="Periplasmic binding protein-like II"/>
    <property type="match status" value="1"/>
</dbReference>
<comment type="caution">
    <text evidence="3">The sequence shown here is derived from an EMBL/GenBank/DDBJ whole genome shotgun (WGS) entry which is preliminary data.</text>
</comment>
<feature type="chain" id="PRO_5046052476" evidence="2">
    <location>
        <begin position="31"/>
        <end position="333"/>
    </location>
</feature>
<evidence type="ECO:0000313" key="4">
    <source>
        <dbReference type="Proteomes" id="UP000252124"/>
    </source>
</evidence>
<evidence type="ECO:0000313" key="3">
    <source>
        <dbReference type="EMBL" id="RBP24085.1"/>
    </source>
</evidence>
<dbReference type="SUPFAM" id="SSF53850">
    <property type="entry name" value="Periplasmic binding protein-like II"/>
    <property type="match status" value="1"/>
</dbReference>
<keyword evidence="4" id="KW-1185">Reference proteome</keyword>
<evidence type="ECO:0000256" key="2">
    <source>
        <dbReference type="SAM" id="SignalP"/>
    </source>
</evidence>
<dbReference type="RefSeq" id="WP_088587569.1">
    <property type="nucleotide sequence ID" value="NZ_CADIJU010000001.1"/>
</dbReference>
<dbReference type="CDD" id="cd13578">
    <property type="entry name" value="PBP2_Bug27"/>
    <property type="match status" value="1"/>
</dbReference>
<dbReference type="InterPro" id="IPR005064">
    <property type="entry name" value="BUG"/>
</dbReference>
<evidence type="ECO:0000256" key="1">
    <source>
        <dbReference type="ARBA" id="ARBA00006987"/>
    </source>
</evidence>
<proteinExistence type="inferred from homology"/>
<dbReference type="Gene3D" id="3.40.190.150">
    <property type="entry name" value="Bordetella uptake gene, domain 1"/>
    <property type="match status" value="1"/>
</dbReference>
<dbReference type="PANTHER" id="PTHR42928:SF5">
    <property type="entry name" value="BLR1237 PROTEIN"/>
    <property type="match status" value="1"/>
</dbReference>
<gene>
    <name evidence="3" type="ORF">DFP87_101595</name>
</gene>
<protein>
    <submittedName>
        <fullName evidence="3">Tripartite-type tricarboxylate transporter receptor subunit TctC</fullName>
    </submittedName>
</protein>
<dbReference type="PIRSF" id="PIRSF017082">
    <property type="entry name" value="YflP"/>
    <property type="match status" value="1"/>
</dbReference>
<reference evidence="3 4" key="1">
    <citation type="submission" date="2018-06" db="EMBL/GenBank/DDBJ databases">
        <title>Genomic Encyclopedia of Type Strains, Phase III (KMG-III): the genomes of soil and plant-associated and newly described type strains.</title>
        <authorList>
            <person name="Whitman W."/>
        </authorList>
    </citation>
    <scope>NUCLEOTIDE SEQUENCE [LARGE SCALE GENOMIC DNA]</scope>
    <source>
        <strain evidence="3 4">CECT 7342</strain>
    </source>
</reference>
<dbReference type="EMBL" id="QNRM01000001">
    <property type="protein sequence ID" value="RBP24085.1"/>
    <property type="molecule type" value="Genomic_DNA"/>
</dbReference>
<sequence>MNVSKRQFLGGAAALCLSPLAPGWARLANAATAADTNWPTRPVRIIVPYPPGGSSDIIARILAPRLADALKQTVVVENKPGANGNLGAGLVVQSAAEGHTVLLCDVGALAISPSVYTKLSFDPSKDLRAVSMLAYSPHVLAVHPDVPAKTVQELVELSKQQRLNFAVTAIGSAPHLAAVAVQQATGAQWEYVPYKGGSQAVTDTIGGQTQVIMNGLLATLPHIKAGKLRPIAISKGERMQLVPDIPTISEQGVKGFESGTWQGVMAPITTTDPVAERLAMLMAQIVNQPDVKAQLNEQGAEIVTRNPAELTQFFNSERARWAKVVQSADIRLD</sequence>
<organism evidence="3 4">
    <name type="scientific">Achromobacter marplatensis</name>
    <dbReference type="NCBI Taxonomy" id="470868"/>
    <lineage>
        <taxon>Bacteria</taxon>
        <taxon>Pseudomonadati</taxon>
        <taxon>Pseudomonadota</taxon>
        <taxon>Betaproteobacteria</taxon>
        <taxon>Burkholderiales</taxon>
        <taxon>Alcaligenaceae</taxon>
        <taxon>Achromobacter</taxon>
    </lineage>
</organism>
<keyword evidence="3" id="KW-0675">Receptor</keyword>
<feature type="signal peptide" evidence="2">
    <location>
        <begin position="1"/>
        <end position="30"/>
    </location>
</feature>
<dbReference type="InterPro" id="IPR006311">
    <property type="entry name" value="TAT_signal"/>
</dbReference>
<dbReference type="GeneID" id="99728979"/>
<dbReference type="Pfam" id="PF03401">
    <property type="entry name" value="TctC"/>
    <property type="match status" value="1"/>
</dbReference>
<comment type="similarity">
    <text evidence="1">Belongs to the UPF0065 (bug) family.</text>
</comment>
<name>A0ABX9GIA2_9BURK</name>